<accession>E8UZD4</accession>
<name>E8UZD4_TERSS</name>
<dbReference type="CDD" id="cd03801">
    <property type="entry name" value="GT4_PimA-like"/>
    <property type="match status" value="1"/>
</dbReference>
<dbReference type="KEGG" id="tsa:AciPR4_2434"/>
<dbReference type="AlphaFoldDB" id="E8UZD4"/>
<keyword evidence="3" id="KW-1185">Reference proteome</keyword>
<dbReference type="HOGENOM" id="CLU_009583_2_5_0"/>
<feature type="domain" description="Glycosyl transferase family 1" evidence="1">
    <location>
        <begin position="134"/>
        <end position="287"/>
    </location>
</feature>
<dbReference type="RefSeq" id="WP_013568947.1">
    <property type="nucleotide sequence ID" value="NC_014963.1"/>
</dbReference>
<dbReference type="Proteomes" id="UP000006844">
    <property type="component" value="Chromosome"/>
</dbReference>
<sequence length="326" mass="35570">MLLATEFAKAGAEVTVVTETGGGHDYPFAVVRQPSVSKLLELGRQSDVIFQNNISLKTLLPLFLLFKPIFVTHHTWLTRSGGKTGWQDLLKRTVLRFCYNVTPSRALAEHLPVHAEVIGNPFEMESFLLLREMPKDRDIVFMGRLVSDKGCDLAIEALAQLKQMGLEPSFTVIGNGPDREKLEALALKLSVAQQVTFAGYLATQRAVEVARHKVLVVPSRWAEPFGLVALEGIAAGCAIVATSDGGLGEAVGDCGILVPNGDSNLLALALQSVLYDTEEREAMVARGPAHLRIHRPEYVAERYLEMFRTVTDVGLHKSALPGRSAC</sequence>
<evidence type="ECO:0000259" key="1">
    <source>
        <dbReference type="Pfam" id="PF00534"/>
    </source>
</evidence>
<proteinExistence type="predicted"/>
<gene>
    <name evidence="2" type="ordered locus">AciPR4_2434</name>
</gene>
<dbReference type="Gene3D" id="3.40.50.2000">
    <property type="entry name" value="Glycogen Phosphorylase B"/>
    <property type="match status" value="2"/>
</dbReference>
<dbReference type="PANTHER" id="PTHR12526">
    <property type="entry name" value="GLYCOSYLTRANSFERASE"/>
    <property type="match status" value="1"/>
</dbReference>
<keyword evidence="2" id="KW-0808">Transferase</keyword>
<reference evidence="2 3" key="1">
    <citation type="journal article" date="2012" name="Stand. Genomic Sci.">
        <title>Complete genome sequence of Terriglobus saanensis type strain SP1PR4(T), an Acidobacteria from tundra soil.</title>
        <authorList>
            <person name="Rawat S.R."/>
            <person name="Mannisto M.K."/>
            <person name="Starovoytov V."/>
            <person name="Goodwin L."/>
            <person name="Nolan M."/>
            <person name="Hauser L."/>
            <person name="Land M."/>
            <person name="Davenport K.W."/>
            <person name="Woyke T."/>
            <person name="Haggblom M.M."/>
        </authorList>
    </citation>
    <scope>NUCLEOTIDE SEQUENCE</scope>
    <source>
        <strain evidence="3">ATCC BAA-1853 / DSM 23119 / SP1PR4</strain>
    </source>
</reference>
<protein>
    <submittedName>
        <fullName evidence="2">Glycosyl transferase group 1</fullName>
    </submittedName>
</protein>
<dbReference type="InterPro" id="IPR001296">
    <property type="entry name" value="Glyco_trans_1"/>
</dbReference>
<dbReference type="SUPFAM" id="SSF53756">
    <property type="entry name" value="UDP-Glycosyltransferase/glycogen phosphorylase"/>
    <property type="match status" value="1"/>
</dbReference>
<dbReference type="Pfam" id="PF00534">
    <property type="entry name" value="Glycos_transf_1"/>
    <property type="match status" value="1"/>
</dbReference>
<evidence type="ECO:0000313" key="2">
    <source>
        <dbReference type="EMBL" id="ADV83214.1"/>
    </source>
</evidence>
<dbReference type="STRING" id="401053.AciPR4_2434"/>
<evidence type="ECO:0000313" key="3">
    <source>
        <dbReference type="Proteomes" id="UP000006844"/>
    </source>
</evidence>
<dbReference type="PANTHER" id="PTHR12526:SF636">
    <property type="entry name" value="BLL3647 PROTEIN"/>
    <property type="match status" value="1"/>
</dbReference>
<dbReference type="GO" id="GO:0016757">
    <property type="term" value="F:glycosyltransferase activity"/>
    <property type="evidence" value="ECO:0007669"/>
    <property type="project" value="InterPro"/>
</dbReference>
<dbReference type="eggNOG" id="COG0438">
    <property type="taxonomic scope" value="Bacteria"/>
</dbReference>
<dbReference type="EMBL" id="CP002467">
    <property type="protein sequence ID" value="ADV83214.1"/>
    <property type="molecule type" value="Genomic_DNA"/>
</dbReference>
<organism evidence="2 3">
    <name type="scientific">Terriglobus saanensis (strain ATCC BAA-1853 / DSM 23119 / SP1PR4)</name>
    <dbReference type="NCBI Taxonomy" id="401053"/>
    <lineage>
        <taxon>Bacteria</taxon>
        <taxon>Pseudomonadati</taxon>
        <taxon>Acidobacteriota</taxon>
        <taxon>Terriglobia</taxon>
        <taxon>Terriglobales</taxon>
        <taxon>Acidobacteriaceae</taxon>
        <taxon>Terriglobus</taxon>
    </lineage>
</organism>